<organism evidence="3">
    <name type="scientific">Salix viminalis</name>
    <name type="common">Common osier</name>
    <name type="synonym">Basket willow</name>
    <dbReference type="NCBI Taxonomy" id="40686"/>
    <lineage>
        <taxon>Eukaryota</taxon>
        <taxon>Viridiplantae</taxon>
        <taxon>Streptophyta</taxon>
        <taxon>Embryophyta</taxon>
        <taxon>Tracheophyta</taxon>
        <taxon>Spermatophyta</taxon>
        <taxon>Magnoliopsida</taxon>
        <taxon>eudicotyledons</taxon>
        <taxon>Gunneridae</taxon>
        <taxon>Pentapetalae</taxon>
        <taxon>rosids</taxon>
        <taxon>fabids</taxon>
        <taxon>Malpighiales</taxon>
        <taxon>Salicaceae</taxon>
        <taxon>Saliceae</taxon>
        <taxon>Salix</taxon>
    </lineage>
</organism>
<dbReference type="SUPFAM" id="SSF56112">
    <property type="entry name" value="Protein kinase-like (PK-like)"/>
    <property type="match status" value="1"/>
</dbReference>
<dbReference type="GO" id="GO:0003676">
    <property type="term" value="F:nucleic acid binding"/>
    <property type="evidence" value="ECO:0007669"/>
    <property type="project" value="InterPro"/>
</dbReference>
<dbReference type="InterPro" id="IPR052757">
    <property type="entry name" value="Ribosomal_protein_S1"/>
</dbReference>
<dbReference type="SUPFAM" id="SSF50249">
    <property type="entry name" value="Nucleic acid-binding proteins"/>
    <property type="match status" value="2"/>
</dbReference>
<dbReference type="InterPro" id="IPR012340">
    <property type="entry name" value="NA-bd_OB-fold"/>
</dbReference>
<feature type="region of interest" description="Disordered" evidence="1">
    <location>
        <begin position="54"/>
        <end position="102"/>
    </location>
</feature>
<feature type="domain" description="S1 motif" evidence="2">
    <location>
        <begin position="206"/>
        <end position="280"/>
    </location>
</feature>
<dbReference type="InterPro" id="IPR003029">
    <property type="entry name" value="S1_domain"/>
</dbReference>
<gene>
    <name evidence="3" type="ORF">SVIM_LOCUS335880</name>
</gene>
<proteinExistence type="predicted"/>
<name>A0A6N2M8D7_SALVM</name>
<dbReference type="Pfam" id="PF00575">
    <property type="entry name" value="S1"/>
    <property type="match status" value="1"/>
</dbReference>
<sequence length="502" mass="55347">MPIFSVTQGSLTLAGPSAFLSQHHHQQQQQQIFATTDHPSPFFTITSPLFIPPSRTRRSTNNITSKFSVSANAEAENSSETATTTATDEVLEPSPDGLPPARRSADWKAVKACYEGGHIFQGRVEGFNGGGLIVRFYSLVGFLPFPLLSPSHSCKDPQKTIQEIGKDLTGSLISVKVIHADEESRKLIFSEKEAVWSKFSKRINVGGVFVGRVGSVEDYGAFIHLRFPDGLYHLTGLVHVSEVSWDLVQDVRDILNVGDEVTVKIIDIDQGKSRITLSIKQLEEDPLLVTLDKVIPQDGSIAPDSLSMHNSITIEPLPGLESIVQELVREDGIDDIRISRQGFEKRVVSQDLQLWLSNAPPINRKFTLLARAGRQVQVKSDSIIMCLPVSNSPLEAISASLGASSTIQEDREGIDRIAGQLDAASVWIRSRWLYKLRQMFFERNGGLSLQQQLSACESKVERAKVFTSQEFEKATDNYHGHRVLGQGGQGTVYKGKLTDGKL</sequence>
<protein>
    <recommendedName>
        <fullName evidence="2">S1 motif domain-containing protein</fullName>
    </recommendedName>
</protein>
<feature type="domain" description="S1 motif" evidence="2">
    <location>
        <begin position="117"/>
        <end position="192"/>
    </location>
</feature>
<feature type="compositionally biased region" description="Polar residues" evidence="1">
    <location>
        <begin position="59"/>
        <end position="69"/>
    </location>
</feature>
<evidence type="ECO:0000313" key="3">
    <source>
        <dbReference type="EMBL" id="VFU50398.1"/>
    </source>
</evidence>
<dbReference type="SMART" id="SM00316">
    <property type="entry name" value="S1"/>
    <property type="match status" value="2"/>
</dbReference>
<evidence type="ECO:0000259" key="2">
    <source>
        <dbReference type="PROSITE" id="PS50126"/>
    </source>
</evidence>
<dbReference type="EMBL" id="CAADRP010001730">
    <property type="protein sequence ID" value="VFU50398.1"/>
    <property type="molecule type" value="Genomic_DNA"/>
</dbReference>
<dbReference type="AlphaFoldDB" id="A0A6N2M8D7"/>
<reference evidence="3" key="1">
    <citation type="submission" date="2019-03" db="EMBL/GenBank/DDBJ databases">
        <authorList>
            <person name="Mank J."/>
            <person name="Almeida P."/>
        </authorList>
    </citation>
    <scope>NUCLEOTIDE SEQUENCE</scope>
    <source>
        <strain evidence="3">78183</strain>
    </source>
</reference>
<dbReference type="Gene3D" id="3.30.200.20">
    <property type="entry name" value="Phosphorylase Kinase, domain 1"/>
    <property type="match status" value="1"/>
</dbReference>
<evidence type="ECO:0000256" key="1">
    <source>
        <dbReference type="SAM" id="MobiDB-lite"/>
    </source>
</evidence>
<accession>A0A6N2M8D7</accession>
<dbReference type="PANTHER" id="PTHR47559">
    <property type="entry name" value="OS03G0844900 PROTEIN"/>
    <property type="match status" value="1"/>
</dbReference>
<dbReference type="PROSITE" id="PS50126">
    <property type="entry name" value="S1"/>
    <property type="match status" value="2"/>
</dbReference>
<dbReference type="InterPro" id="IPR011009">
    <property type="entry name" value="Kinase-like_dom_sf"/>
</dbReference>
<dbReference type="PANTHER" id="PTHR47559:SF1">
    <property type="entry name" value="OS03G0844900 PROTEIN"/>
    <property type="match status" value="1"/>
</dbReference>
<dbReference type="Gene3D" id="2.40.50.140">
    <property type="entry name" value="Nucleic acid-binding proteins"/>
    <property type="match status" value="2"/>
</dbReference>
<feature type="compositionally biased region" description="Low complexity" evidence="1">
    <location>
        <begin position="70"/>
        <end position="87"/>
    </location>
</feature>